<dbReference type="CDD" id="cd02012">
    <property type="entry name" value="TPP_TK"/>
    <property type="match status" value="1"/>
</dbReference>
<evidence type="ECO:0000256" key="15">
    <source>
        <dbReference type="PIRSR" id="PIRSR605478-4"/>
    </source>
</evidence>
<feature type="binding site" evidence="14">
    <location>
        <position position="190"/>
    </location>
    <ligand>
        <name>thiamine diphosphate</name>
        <dbReference type="ChEBI" id="CHEBI:58937"/>
    </ligand>
</feature>
<name>A0A2P5K9N0_9BURK</name>
<dbReference type="FunFam" id="3.40.50.970:FF:000003">
    <property type="entry name" value="Transketolase"/>
    <property type="match status" value="1"/>
</dbReference>
<dbReference type="InterPro" id="IPR029061">
    <property type="entry name" value="THDP-binding"/>
</dbReference>
<evidence type="ECO:0000256" key="8">
    <source>
        <dbReference type="ARBA" id="ARBA00022842"/>
    </source>
</evidence>
<evidence type="ECO:0000256" key="1">
    <source>
        <dbReference type="ARBA" id="ARBA00001913"/>
    </source>
</evidence>
<dbReference type="AlphaFoldDB" id="A0A2P5K9N0"/>
<accession>A0A2P5K9N0</accession>
<protein>
    <recommendedName>
        <fullName evidence="5 11">Transketolase</fullName>
        <ecNumber evidence="5 11">2.2.1.1</ecNumber>
    </recommendedName>
</protein>
<dbReference type="InterPro" id="IPR005475">
    <property type="entry name" value="Transketolase-like_Pyr-bd"/>
</dbReference>
<dbReference type="EMBL" id="PRDW01000008">
    <property type="protein sequence ID" value="PPB83414.1"/>
    <property type="molecule type" value="Genomic_DNA"/>
</dbReference>
<sequence>MTTPPDTQTTVMANAIRALAMDAVQQANSGHPGMPMGMAEIAVALWQRHLRHNPANPHWADRDRFVLSNGHGSMLLYALLHLSGYDLPMDELKRFRQLHSRTPGHPEAGITPGVETTTGPLGQGLANAVGMALAEALLAAEFNQPDAKIVDHYTYVFVGDGCLMEGVSHEACSLAGTLGLSKLIVLYDDNGISIDGDVGHWFADDTPKRFEAYGWNVIRAVDGHDVDAVDAAIRVAKQSDKPTLICCRTVIGRGAPNKAGGHDVHGAPLGAAEIAATRAAIGWGAEPFVIPQDVYALWDAKETGAQAEREWNEAFAAYRAKYPQQATEFERRIAGRLPAHWADAARRLIAAANERAETVATRKASQQAIEALATALPELLGGSADLTGSNLTNWKASKPVRAGRESGAQVLQWGNHVNYGVREFGMSAALNGIALHGGYLPFGGTFLTFSDYSRNALRMAALMKTRSIFVFTHDSIGLGEDGPTHQSIEHVSSLRLIPNMDVWRPADTVETAVAWTQAVERQGPSSLIFSRQNLAFCARTDVQIAAVARGGYVLRDWNDDIPARKVILIATGSEVELALNAVEPLARVGIGARVVSMPSTTVFDRQDAEWRERVLPRGVARVAIEAGVTAFWHKYVGIDGGVVGIDTFGESAPAGVLFKHFGFTVDNVVDTVKSILG</sequence>
<dbReference type="InterPro" id="IPR009014">
    <property type="entry name" value="Transketo_C/PFOR_II"/>
</dbReference>
<feature type="binding site" evidence="13">
    <location>
        <position position="481"/>
    </location>
    <ligand>
        <name>substrate</name>
    </ligand>
</feature>
<comment type="cofactor">
    <cofactor evidence="14">
        <name>thiamine diphosphate</name>
        <dbReference type="ChEBI" id="CHEBI:58937"/>
    </cofactor>
    <text evidence="14">Binds 1 thiamine pyrophosphate per subunit. During the reaction, the substrate forms a covalent intermediate with the cofactor.</text>
</comment>
<dbReference type="Gene3D" id="3.40.50.970">
    <property type="match status" value="2"/>
</dbReference>
<dbReference type="RefSeq" id="WP_104077650.1">
    <property type="nucleotide sequence ID" value="NZ_CP062178.1"/>
</dbReference>
<dbReference type="SUPFAM" id="SSF52518">
    <property type="entry name" value="Thiamin diphosphate-binding fold (THDP-binding)"/>
    <property type="match status" value="2"/>
</dbReference>
<keyword evidence="19" id="KW-1185">Reference proteome</keyword>
<evidence type="ECO:0000256" key="4">
    <source>
        <dbReference type="ARBA" id="ARBA00011738"/>
    </source>
</evidence>
<dbReference type="Pfam" id="PF02779">
    <property type="entry name" value="Transket_pyr"/>
    <property type="match status" value="1"/>
</dbReference>
<evidence type="ECO:0000256" key="11">
    <source>
        <dbReference type="NCBIfam" id="TIGR00232"/>
    </source>
</evidence>
<dbReference type="OrthoDB" id="8732661at2"/>
<evidence type="ECO:0000256" key="5">
    <source>
        <dbReference type="ARBA" id="ARBA00013152"/>
    </source>
</evidence>
<gene>
    <name evidence="18" type="ORF">B0O95_10875</name>
</gene>
<proteinExistence type="inferred from homology"/>
<dbReference type="InterPro" id="IPR049557">
    <property type="entry name" value="Transketolase_CS"/>
</dbReference>
<dbReference type="GO" id="GO:0004802">
    <property type="term" value="F:transketolase activity"/>
    <property type="evidence" value="ECO:0007669"/>
    <property type="project" value="UniProtKB-UniRule"/>
</dbReference>
<evidence type="ECO:0000256" key="13">
    <source>
        <dbReference type="PIRSR" id="PIRSR605478-2"/>
    </source>
</evidence>
<feature type="binding site" evidence="13">
    <location>
        <position position="531"/>
    </location>
    <ligand>
        <name>substrate</name>
    </ligand>
</feature>
<dbReference type="FunFam" id="3.40.50.920:FF:000003">
    <property type="entry name" value="Transketolase"/>
    <property type="match status" value="1"/>
</dbReference>
<feature type="site" description="Important for catalytic activity" evidence="16">
    <location>
        <position position="31"/>
    </location>
</feature>
<evidence type="ECO:0000256" key="10">
    <source>
        <dbReference type="ARBA" id="ARBA00049473"/>
    </source>
</evidence>
<dbReference type="PANTHER" id="PTHR43522">
    <property type="entry name" value="TRANSKETOLASE"/>
    <property type="match status" value="1"/>
</dbReference>
<dbReference type="Pfam" id="PF22613">
    <property type="entry name" value="Transketolase_C_1"/>
    <property type="match status" value="1"/>
</dbReference>
<dbReference type="FunFam" id="3.40.50.970:FF:000004">
    <property type="entry name" value="Transketolase"/>
    <property type="match status" value="1"/>
</dbReference>
<feature type="domain" description="Transketolase-like pyrimidine-binding" evidence="17">
    <location>
        <begin position="359"/>
        <end position="536"/>
    </location>
</feature>
<keyword evidence="8 15" id="KW-0460">Magnesium</keyword>
<feature type="active site" description="Proton donor" evidence="12">
    <location>
        <position position="423"/>
    </location>
</feature>
<dbReference type="InterPro" id="IPR055152">
    <property type="entry name" value="Transketolase-like_C_2"/>
</dbReference>
<evidence type="ECO:0000313" key="18">
    <source>
        <dbReference type="EMBL" id="PPB83414.1"/>
    </source>
</evidence>
<dbReference type="EC" id="2.2.1.1" evidence="5 11"/>
<dbReference type="SUPFAM" id="SSF52922">
    <property type="entry name" value="TK C-terminal domain-like"/>
    <property type="match status" value="1"/>
</dbReference>
<evidence type="ECO:0000256" key="2">
    <source>
        <dbReference type="ARBA" id="ARBA00001941"/>
    </source>
</evidence>
<dbReference type="Pfam" id="PF00456">
    <property type="entry name" value="Transketolase_N"/>
    <property type="match status" value="1"/>
</dbReference>
<evidence type="ECO:0000256" key="6">
    <source>
        <dbReference type="ARBA" id="ARBA00022679"/>
    </source>
</evidence>
<evidence type="ECO:0000256" key="14">
    <source>
        <dbReference type="PIRSR" id="PIRSR605478-3"/>
    </source>
</evidence>
<feature type="binding site" evidence="15">
    <location>
        <position position="160"/>
    </location>
    <ligand>
        <name>Mg(2+)</name>
        <dbReference type="ChEBI" id="CHEBI:18420"/>
    </ligand>
</feature>
<comment type="catalytic activity">
    <reaction evidence="10">
        <text>D-sedoheptulose 7-phosphate + D-glyceraldehyde 3-phosphate = aldehydo-D-ribose 5-phosphate + D-xylulose 5-phosphate</text>
        <dbReference type="Rhea" id="RHEA:10508"/>
        <dbReference type="ChEBI" id="CHEBI:57483"/>
        <dbReference type="ChEBI" id="CHEBI:57737"/>
        <dbReference type="ChEBI" id="CHEBI:58273"/>
        <dbReference type="ChEBI" id="CHEBI:59776"/>
        <dbReference type="EC" id="2.2.1.1"/>
    </reaction>
</comment>
<comment type="subunit">
    <text evidence="4">Homodimer.</text>
</comment>
<evidence type="ECO:0000256" key="12">
    <source>
        <dbReference type="PIRSR" id="PIRSR605478-1"/>
    </source>
</evidence>
<feature type="binding site" evidence="14">
    <location>
        <position position="449"/>
    </location>
    <ligand>
        <name>thiamine diphosphate</name>
        <dbReference type="ChEBI" id="CHEBI:58937"/>
    </ligand>
</feature>
<dbReference type="NCBIfam" id="TIGR00232">
    <property type="entry name" value="tktlase_bact"/>
    <property type="match status" value="1"/>
</dbReference>
<feature type="binding site" evidence="14">
    <location>
        <position position="161"/>
    </location>
    <ligand>
        <name>thiamine diphosphate</name>
        <dbReference type="ChEBI" id="CHEBI:58937"/>
    </ligand>
</feature>
<dbReference type="CDD" id="cd07033">
    <property type="entry name" value="TPP_PYR_DXS_TK_like"/>
    <property type="match status" value="1"/>
</dbReference>
<evidence type="ECO:0000256" key="16">
    <source>
        <dbReference type="PIRSR" id="PIRSR605478-5"/>
    </source>
</evidence>
<keyword evidence="7 15" id="KW-0479">Metal-binding</keyword>
<dbReference type="InterPro" id="IPR033247">
    <property type="entry name" value="Transketolase_fam"/>
</dbReference>
<feature type="binding site" evidence="13">
    <location>
        <position position="485"/>
    </location>
    <ligand>
        <name>substrate</name>
    </ligand>
</feature>
<comment type="caution">
    <text evidence="18">The sequence shown here is derived from an EMBL/GenBank/DDBJ whole genome shotgun (WGS) entry which is preliminary data.</text>
</comment>
<comment type="cofactor">
    <cofactor evidence="1">
        <name>Ca(2+)</name>
        <dbReference type="ChEBI" id="CHEBI:29108"/>
    </cofactor>
</comment>
<dbReference type="Proteomes" id="UP000243096">
    <property type="component" value="Unassembled WGS sequence"/>
</dbReference>
<comment type="similarity">
    <text evidence="3">Belongs to the transketolase family.</text>
</comment>
<comment type="cofactor">
    <cofactor evidence="15">
        <name>Mg(2+)</name>
        <dbReference type="ChEBI" id="CHEBI:18420"/>
    </cofactor>
    <text evidence="15">Binds 1 Mg(2+) ion per subunit. Can also utilize other divalent metal cations, such as Ca(2+), Mn(2+) and Co(2+).</text>
</comment>
<feature type="binding site" evidence="13">
    <location>
        <position position="265"/>
    </location>
    <ligand>
        <name>substrate</name>
    </ligand>
</feature>
<evidence type="ECO:0000259" key="17">
    <source>
        <dbReference type="SMART" id="SM00861"/>
    </source>
</evidence>
<dbReference type="InterPro" id="IPR005478">
    <property type="entry name" value="Transketolase_bac-like"/>
</dbReference>
<keyword evidence="6" id="KW-0808">Transferase</keyword>
<dbReference type="GO" id="GO:0005829">
    <property type="term" value="C:cytosol"/>
    <property type="evidence" value="ECO:0007669"/>
    <property type="project" value="TreeGrafter"/>
</dbReference>
<comment type="cofactor">
    <cofactor evidence="2">
        <name>Co(2+)</name>
        <dbReference type="ChEBI" id="CHEBI:48828"/>
    </cofactor>
</comment>
<feature type="site" description="Important for catalytic activity" evidence="16">
    <location>
        <position position="265"/>
    </location>
</feature>
<evidence type="ECO:0000256" key="9">
    <source>
        <dbReference type="ARBA" id="ARBA00023052"/>
    </source>
</evidence>
<dbReference type="GO" id="GO:0046872">
    <property type="term" value="F:metal ion binding"/>
    <property type="evidence" value="ECO:0007669"/>
    <property type="project" value="UniProtKB-KW"/>
</dbReference>
<evidence type="ECO:0000313" key="19">
    <source>
        <dbReference type="Proteomes" id="UP000243096"/>
    </source>
</evidence>
<feature type="binding site" evidence="15">
    <location>
        <position position="190"/>
    </location>
    <ligand>
        <name>Mg(2+)</name>
        <dbReference type="ChEBI" id="CHEBI:18420"/>
    </ligand>
</feature>
<feature type="binding site" evidence="14">
    <location>
        <position position="71"/>
    </location>
    <ligand>
        <name>thiamine diphosphate</name>
        <dbReference type="ChEBI" id="CHEBI:58937"/>
    </ligand>
</feature>
<dbReference type="PROSITE" id="PS00801">
    <property type="entry name" value="TRANSKETOLASE_1"/>
    <property type="match status" value="1"/>
</dbReference>
<evidence type="ECO:0000256" key="3">
    <source>
        <dbReference type="ARBA" id="ARBA00007131"/>
    </source>
</evidence>
<feature type="binding site" evidence="14">
    <location>
        <position position="265"/>
    </location>
    <ligand>
        <name>thiamine diphosphate</name>
        <dbReference type="ChEBI" id="CHEBI:58937"/>
    </ligand>
</feature>
<dbReference type="Gene3D" id="3.40.50.920">
    <property type="match status" value="1"/>
</dbReference>
<dbReference type="PANTHER" id="PTHR43522:SF2">
    <property type="entry name" value="TRANSKETOLASE 1-RELATED"/>
    <property type="match status" value="1"/>
</dbReference>
<dbReference type="InterPro" id="IPR005474">
    <property type="entry name" value="Transketolase_N"/>
</dbReference>
<keyword evidence="9 14" id="KW-0786">Thiamine pyrophosphate</keyword>
<feature type="binding site" evidence="13">
    <location>
        <position position="473"/>
    </location>
    <ligand>
        <name>substrate</name>
    </ligand>
</feature>
<feature type="binding site" evidence="13">
    <location>
        <position position="389"/>
    </location>
    <ligand>
        <name>substrate</name>
    </ligand>
</feature>
<dbReference type="SMART" id="SM00861">
    <property type="entry name" value="Transket_pyr"/>
    <property type="match status" value="1"/>
</dbReference>
<feature type="binding site" evidence="15">
    <location>
        <position position="192"/>
    </location>
    <ligand>
        <name>Mg(2+)</name>
        <dbReference type="ChEBI" id="CHEBI:18420"/>
    </ligand>
</feature>
<feature type="binding site" evidence="14">
    <location>
        <begin position="119"/>
        <end position="121"/>
    </location>
    <ligand>
        <name>thiamine diphosphate</name>
        <dbReference type="ChEBI" id="CHEBI:58937"/>
    </ligand>
</feature>
<feature type="binding site" evidence="13">
    <location>
        <position position="362"/>
    </location>
    <ligand>
        <name>substrate</name>
    </ligand>
</feature>
<evidence type="ECO:0000256" key="7">
    <source>
        <dbReference type="ARBA" id="ARBA00022723"/>
    </source>
</evidence>
<feature type="binding site" evidence="13">
    <location>
        <position position="31"/>
    </location>
    <ligand>
        <name>substrate</name>
    </ligand>
</feature>
<reference evidence="18 19" key="1">
    <citation type="submission" date="2018-01" db="EMBL/GenBank/DDBJ databases">
        <title>Genomic Encyclopedia of Type Strains, Phase III (KMG-III): the genomes of soil and plant-associated and newly described type strains.</title>
        <authorList>
            <person name="Whitman W."/>
        </authorList>
    </citation>
    <scope>NUCLEOTIDE SEQUENCE [LARGE SCALE GENOMIC DNA]</scope>
    <source>
        <strain evidence="18 19">HKI456</strain>
    </source>
</reference>
<organism evidence="18 19">
    <name type="scientific">Mycetohabitans endofungorum</name>
    <dbReference type="NCBI Taxonomy" id="417203"/>
    <lineage>
        <taxon>Bacteria</taxon>
        <taxon>Pseudomonadati</taxon>
        <taxon>Pseudomonadota</taxon>
        <taxon>Betaproteobacteria</taxon>
        <taxon>Burkholderiales</taxon>
        <taxon>Burkholderiaceae</taxon>
        <taxon>Mycetohabitans</taxon>
    </lineage>
</organism>
<dbReference type="GO" id="GO:0009052">
    <property type="term" value="P:pentose-phosphate shunt, non-oxidative branch"/>
    <property type="evidence" value="ECO:0007669"/>
    <property type="project" value="UniProtKB-ARBA"/>
</dbReference>